<feature type="chain" id="PRO_5038748302" description="Peptidase S8/S53 domain-containing protein" evidence="9">
    <location>
        <begin position="20"/>
        <end position="1055"/>
    </location>
</feature>
<evidence type="ECO:0000256" key="8">
    <source>
        <dbReference type="SAM" id="MobiDB-lite"/>
    </source>
</evidence>
<evidence type="ECO:0000313" key="11">
    <source>
        <dbReference type="EMBL" id="OLR95098.1"/>
    </source>
</evidence>
<evidence type="ECO:0000256" key="3">
    <source>
        <dbReference type="ARBA" id="ARBA00022801"/>
    </source>
</evidence>
<dbReference type="Proteomes" id="UP000186040">
    <property type="component" value="Unassembled WGS sequence"/>
</dbReference>
<feature type="signal peptide" evidence="9">
    <location>
        <begin position="1"/>
        <end position="19"/>
    </location>
</feature>
<dbReference type="STRING" id="1193682.BJP25_08375"/>
<reference evidence="11 12" key="1">
    <citation type="submission" date="2016-10" db="EMBL/GenBank/DDBJ databases">
        <title>The Draft Genome Sequence of Actinokineospora bangkokensis 44EHWT reveals the biosynthetic pathway of antifungal compounds Thailandins with unusual extender unit butylmalonyl-CoA.</title>
        <authorList>
            <person name="Greule A."/>
            <person name="Intra B."/>
            <person name="Flemming S."/>
            <person name="Rommel M.G."/>
            <person name="Panbangred W."/>
            <person name="Bechthold A."/>
        </authorList>
    </citation>
    <scope>NUCLEOTIDE SEQUENCE [LARGE SCALE GENOMIC DNA]</scope>
    <source>
        <strain evidence="11 12">44EHW</strain>
    </source>
</reference>
<dbReference type="Pfam" id="PF00082">
    <property type="entry name" value="Peptidase_S8"/>
    <property type="match status" value="1"/>
</dbReference>
<dbReference type="InterPro" id="IPR000209">
    <property type="entry name" value="Peptidase_S8/S53_dom"/>
</dbReference>
<keyword evidence="9" id="KW-0732">Signal</keyword>
<dbReference type="GO" id="GO:0006508">
    <property type="term" value="P:proteolysis"/>
    <property type="evidence" value="ECO:0007669"/>
    <property type="project" value="UniProtKB-KW"/>
</dbReference>
<dbReference type="PANTHER" id="PTHR43806:SF11">
    <property type="entry name" value="CEREVISIN-RELATED"/>
    <property type="match status" value="1"/>
</dbReference>
<proteinExistence type="inferred from homology"/>
<dbReference type="InterPro" id="IPR050131">
    <property type="entry name" value="Peptidase_S8_subtilisin-like"/>
</dbReference>
<dbReference type="EMBL" id="MKQR01000005">
    <property type="protein sequence ID" value="OLR95098.1"/>
    <property type="molecule type" value="Genomic_DNA"/>
</dbReference>
<accession>A0A1Q9LSU6</accession>
<evidence type="ECO:0000259" key="10">
    <source>
        <dbReference type="Pfam" id="PF00082"/>
    </source>
</evidence>
<comment type="similarity">
    <text evidence="1 6 7">Belongs to the peptidase S8 family.</text>
</comment>
<dbReference type="SUPFAM" id="SSF52743">
    <property type="entry name" value="Subtilisin-like"/>
    <property type="match status" value="1"/>
</dbReference>
<evidence type="ECO:0000313" key="12">
    <source>
        <dbReference type="Proteomes" id="UP000186040"/>
    </source>
</evidence>
<evidence type="ECO:0000256" key="6">
    <source>
        <dbReference type="PROSITE-ProRule" id="PRU01240"/>
    </source>
</evidence>
<evidence type="ECO:0000256" key="9">
    <source>
        <dbReference type="SAM" id="SignalP"/>
    </source>
</evidence>
<keyword evidence="2 6" id="KW-0645">Protease</keyword>
<dbReference type="AlphaFoldDB" id="A0A1Q9LSU6"/>
<dbReference type="PROSITE" id="PS00138">
    <property type="entry name" value="SUBTILASE_SER"/>
    <property type="match status" value="1"/>
</dbReference>
<dbReference type="PANTHER" id="PTHR43806">
    <property type="entry name" value="PEPTIDASE S8"/>
    <property type="match status" value="1"/>
</dbReference>
<sequence length="1055" mass="107252">MTAAATAAALALAGLPAAAATTTAAAAPAEPGRTVTLVTGDRVALDGRGRPAVHPAPGREDIGTRVYTRAGHVHVVPIDAQPLLASGALDERLFDVTGLLDQGYDDSRGDLPLIATGPAARAQVAGVRTTRDLPAAGARALSADKSALAGSWRALATGGKLWLDGKRRMSLDRSAAQIGAPEAWQAGLTGAGVTVAVLDTGVDETHPDLAGQQVGEQNFTASADAVDRVGHGTHVASTIAGTSAKYRGIAHGAKLLDGKVLDDNGSGQDSWIVAGMEWAVQQGADIINLSLGGFDTPEVDPLEEAVNRLSAETGALFVIAAGNSGAPRTIGSPGSADAALTVGSVGRDDSLSEFSSRGPRAGDGAVKPDITAPGEDIVAAKAAQGQIGEPAEDGYVALSGTSMATPHVAGSAALLKQEHPDWTGAQLKAALIASAKPTPGLSAVEQGAGRVDVPHAMAQTTTTEPATVSMGMAVWPHDDDPVLTKQVAYRNAGTEPITLDLAVEVAGPDGAPAAPGMITVAPSTVTVPAGGTAEVELTADTARGSVDGVFSGALIATGGGQTARTAIGVEREVESYTLTETLIGTDGEPTTDASVSVNSLSGPGFAYAAPDADGRVSMRLPKGEYAIDHFFEHEDDSAEWVPAPTYAVNGDSELTIDARTAKPVSATLDVADATLNLAVISYASTTASYGPGGFASAFLLTGFGKTRTAVVAGTTPAGKVNSSVEASYTSPTSGSYSLFYPMPGAFPVGFDKRQAAAGLGTINTTVAAVPQGATLRHALVAAVPDGPASIVSAAFQPTSARVVSHVTTEGGVQWTVHTGYEGPRADDFTSPPLAVAAGGTIERRANVPVFSPSVRGSARIGLGFLRRGDELSTVAAMGSDSAGNAGRGGYTGTTRVRFGDEQVAVVPEVGYSRAEVGDRSGTFTVTTTGDRDPAYGLSTHVESSWTFESAPGEQDVRVSSIRFTPAVDDAGAARRGAFAVPLSLETETGERIAPRRVSVEVSYDEGATWAQAPVRDGAVRLKHPAHARSVSLRASAQDPRGPSTTLTVLRLYTLK</sequence>
<dbReference type="PROSITE" id="PS51892">
    <property type="entry name" value="SUBTILASE"/>
    <property type="match status" value="1"/>
</dbReference>
<dbReference type="InterPro" id="IPR022398">
    <property type="entry name" value="Peptidase_S8_His-AS"/>
</dbReference>
<dbReference type="PROSITE" id="PS00137">
    <property type="entry name" value="SUBTILASE_HIS"/>
    <property type="match status" value="1"/>
</dbReference>
<feature type="active site" description="Charge relay system" evidence="5 6">
    <location>
        <position position="199"/>
    </location>
</feature>
<dbReference type="InterPro" id="IPR023828">
    <property type="entry name" value="Peptidase_S8_Ser-AS"/>
</dbReference>
<evidence type="ECO:0000256" key="7">
    <source>
        <dbReference type="RuleBase" id="RU003355"/>
    </source>
</evidence>
<comment type="caution">
    <text evidence="11">The sequence shown here is derived from an EMBL/GenBank/DDBJ whole genome shotgun (WGS) entry which is preliminary data.</text>
</comment>
<dbReference type="InterPro" id="IPR023827">
    <property type="entry name" value="Peptidase_S8_Asp-AS"/>
</dbReference>
<dbReference type="Gene3D" id="3.40.50.200">
    <property type="entry name" value="Peptidase S8/S53 domain"/>
    <property type="match status" value="1"/>
</dbReference>
<feature type="domain" description="Peptidase S8/S53" evidence="10">
    <location>
        <begin position="190"/>
        <end position="448"/>
    </location>
</feature>
<feature type="active site" description="Charge relay system" evidence="5 6">
    <location>
        <position position="402"/>
    </location>
</feature>
<dbReference type="GO" id="GO:0004252">
    <property type="term" value="F:serine-type endopeptidase activity"/>
    <property type="evidence" value="ECO:0007669"/>
    <property type="project" value="UniProtKB-UniRule"/>
</dbReference>
<dbReference type="PRINTS" id="PR00723">
    <property type="entry name" value="SUBTILISIN"/>
</dbReference>
<keyword evidence="12" id="KW-1185">Reference proteome</keyword>
<keyword evidence="4 6" id="KW-0720">Serine protease</keyword>
<evidence type="ECO:0000256" key="1">
    <source>
        <dbReference type="ARBA" id="ARBA00011073"/>
    </source>
</evidence>
<organism evidence="11 12">
    <name type="scientific">Actinokineospora bangkokensis</name>
    <dbReference type="NCBI Taxonomy" id="1193682"/>
    <lineage>
        <taxon>Bacteria</taxon>
        <taxon>Bacillati</taxon>
        <taxon>Actinomycetota</taxon>
        <taxon>Actinomycetes</taxon>
        <taxon>Pseudonocardiales</taxon>
        <taxon>Pseudonocardiaceae</taxon>
        <taxon>Actinokineospora</taxon>
    </lineage>
</organism>
<gene>
    <name evidence="11" type="ORF">BJP25_08375</name>
</gene>
<dbReference type="InterPro" id="IPR015500">
    <property type="entry name" value="Peptidase_S8_subtilisin-rel"/>
</dbReference>
<dbReference type="InterPro" id="IPR036852">
    <property type="entry name" value="Peptidase_S8/S53_dom_sf"/>
</dbReference>
<feature type="active site" description="Charge relay system" evidence="5 6">
    <location>
        <position position="231"/>
    </location>
</feature>
<evidence type="ECO:0000256" key="2">
    <source>
        <dbReference type="ARBA" id="ARBA00022670"/>
    </source>
</evidence>
<evidence type="ECO:0000256" key="4">
    <source>
        <dbReference type="ARBA" id="ARBA00022825"/>
    </source>
</evidence>
<evidence type="ECO:0000256" key="5">
    <source>
        <dbReference type="PIRSR" id="PIRSR615500-1"/>
    </source>
</evidence>
<keyword evidence="3 6" id="KW-0378">Hydrolase</keyword>
<protein>
    <recommendedName>
        <fullName evidence="10">Peptidase S8/S53 domain-containing protein</fullName>
    </recommendedName>
</protein>
<name>A0A1Q9LSU6_9PSEU</name>
<feature type="region of interest" description="Disordered" evidence="8">
    <location>
        <begin position="348"/>
        <end position="368"/>
    </location>
</feature>
<dbReference type="PROSITE" id="PS00136">
    <property type="entry name" value="SUBTILASE_ASP"/>
    <property type="match status" value="1"/>
</dbReference>